<accession>A0A914RD73</accession>
<reference evidence="2" key="1">
    <citation type="submission" date="2022-11" db="UniProtKB">
        <authorList>
            <consortium name="WormBaseParasite"/>
        </authorList>
    </citation>
    <scope>IDENTIFICATION</scope>
</reference>
<evidence type="ECO:0000313" key="2">
    <source>
        <dbReference type="WBParaSite" id="PEQ_0000425001-mRNA-1"/>
    </source>
</evidence>
<protein>
    <submittedName>
        <fullName evidence="2">Uncharacterized protein</fullName>
    </submittedName>
</protein>
<dbReference type="WBParaSite" id="PEQ_0000425001-mRNA-1">
    <property type="protein sequence ID" value="PEQ_0000425001-mRNA-1"/>
    <property type="gene ID" value="PEQ_0000425001"/>
</dbReference>
<evidence type="ECO:0000313" key="1">
    <source>
        <dbReference type="Proteomes" id="UP000887564"/>
    </source>
</evidence>
<keyword evidence="1" id="KW-1185">Reference proteome</keyword>
<dbReference type="Proteomes" id="UP000887564">
    <property type="component" value="Unplaced"/>
</dbReference>
<organism evidence="1 2">
    <name type="scientific">Parascaris equorum</name>
    <name type="common">Equine roundworm</name>
    <dbReference type="NCBI Taxonomy" id="6256"/>
    <lineage>
        <taxon>Eukaryota</taxon>
        <taxon>Metazoa</taxon>
        <taxon>Ecdysozoa</taxon>
        <taxon>Nematoda</taxon>
        <taxon>Chromadorea</taxon>
        <taxon>Rhabditida</taxon>
        <taxon>Spirurina</taxon>
        <taxon>Ascaridomorpha</taxon>
        <taxon>Ascaridoidea</taxon>
        <taxon>Ascarididae</taxon>
        <taxon>Parascaris</taxon>
    </lineage>
</organism>
<proteinExistence type="predicted"/>
<sequence length="107" mass="12525">MAGTHGRMRVCIDHIRNCPFEKSGIHVRADSRKWINYQVGIQKGPHMCRDTLHNMWPMSSVKRRIEDDLLRLQIYFVADRLKKNYVIGLDQVQLLNKSGTSAMRCRI</sequence>
<name>A0A914RD73_PAREQ</name>
<dbReference type="AlphaFoldDB" id="A0A914RD73"/>